<dbReference type="OrthoDB" id="9763489at2"/>
<evidence type="ECO:0000256" key="7">
    <source>
        <dbReference type="ARBA" id="ARBA00023277"/>
    </source>
</evidence>
<dbReference type="InterPro" id="IPR003385">
    <property type="entry name" value="Glyco_hydro_77"/>
</dbReference>
<evidence type="ECO:0000256" key="6">
    <source>
        <dbReference type="ARBA" id="ARBA00022679"/>
    </source>
</evidence>
<evidence type="ECO:0000259" key="11">
    <source>
        <dbReference type="Pfam" id="PF21226"/>
    </source>
</evidence>
<keyword evidence="7 10" id="KW-0119">Carbohydrate metabolism</keyword>
<reference evidence="12 13" key="1">
    <citation type="journal article" date="2012" name="Science">
        <title>Ecological populations of bacteria act as socially cohesive units of antibiotic production and resistance.</title>
        <authorList>
            <person name="Cordero O.X."/>
            <person name="Wildschutte H."/>
            <person name="Kirkup B."/>
            <person name="Proehl S."/>
            <person name="Ngo L."/>
            <person name="Hussain F."/>
            <person name="Le Roux F."/>
            <person name="Mincer T."/>
            <person name="Polz M.F."/>
        </authorList>
    </citation>
    <scope>NUCLEOTIDE SEQUENCE [LARGE SCALE GENOMIC DNA]</scope>
    <source>
        <strain evidence="12 13">1S-45</strain>
    </source>
</reference>
<accession>A0A1E5E0E1</accession>
<protein>
    <recommendedName>
        <fullName evidence="4 10">4-alpha-glucanotransferase</fullName>
        <ecNumber evidence="3 10">2.4.1.25</ecNumber>
    </recommendedName>
    <alternativeName>
        <fullName evidence="8 10">Amylomaltase</fullName>
    </alternativeName>
    <alternativeName>
        <fullName evidence="9 10">Disproportionating enzyme</fullName>
    </alternativeName>
</protein>
<organism evidence="12 13">
    <name type="scientific">Vibrio rumoiensis 1S-45</name>
    <dbReference type="NCBI Taxonomy" id="1188252"/>
    <lineage>
        <taxon>Bacteria</taxon>
        <taxon>Pseudomonadati</taxon>
        <taxon>Pseudomonadota</taxon>
        <taxon>Gammaproteobacteria</taxon>
        <taxon>Vibrionales</taxon>
        <taxon>Vibrionaceae</taxon>
        <taxon>Vibrio</taxon>
    </lineage>
</organism>
<dbReference type="GO" id="GO:0004134">
    <property type="term" value="F:4-alpha-glucanotransferase activity"/>
    <property type="evidence" value="ECO:0007669"/>
    <property type="project" value="UniProtKB-EC"/>
</dbReference>
<dbReference type="Gene3D" id="3.20.20.80">
    <property type="entry name" value="Glycosidases"/>
    <property type="match status" value="1"/>
</dbReference>
<dbReference type="AlphaFoldDB" id="A0A1E5E0E1"/>
<dbReference type="NCBIfam" id="TIGR00217">
    <property type="entry name" value="malQ"/>
    <property type="match status" value="1"/>
</dbReference>
<feature type="domain" description="MalQ N-terminal beta-sandwich" evidence="11">
    <location>
        <begin position="70"/>
        <end position="162"/>
    </location>
</feature>
<dbReference type="Proteomes" id="UP000094070">
    <property type="component" value="Unassembled WGS sequence"/>
</dbReference>
<dbReference type="RefSeq" id="WP_017024091.1">
    <property type="nucleotide sequence ID" value="NZ_AJYK02000093.1"/>
</dbReference>
<keyword evidence="5 10" id="KW-0328">Glycosyltransferase</keyword>
<dbReference type="EMBL" id="AJYK02000093">
    <property type="protein sequence ID" value="OEF23410.1"/>
    <property type="molecule type" value="Genomic_DNA"/>
</dbReference>
<dbReference type="STRING" id="1188252.A1QC_12100"/>
<dbReference type="PANTHER" id="PTHR32438:SF5">
    <property type="entry name" value="4-ALPHA-GLUCANOTRANSFERASE DPE1, CHLOROPLASTIC_AMYLOPLASTIC"/>
    <property type="match status" value="1"/>
</dbReference>
<dbReference type="InterPro" id="IPR017853">
    <property type="entry name" value="GH"/>
</dbReference>
<dbReference type="Pfam" id="PF21226">
    <property type="entry name" value="MalQ_N"/>
    <property type="match status" value="1"/>
</dbReference>
<evidence type="ECO:0000256" key="3">
    <source>
        <dbReference type="ARBA" id="ARBA00012560"/>
    </source>
</evidence>
<dbReference type="InterPro" id="IPR048458">
    <property type="entry name" value="MalQ_N"/>
</dbReference>
<comment type="caution">
    <text evidence="12">The sequence shown here is derived from an EMBL/GenBank/DDBJ whole genome shotgun (WGS) entry which is preliminary data.</text>
</comment>
<dbReference type="NCBIfam" id="NF008274">
    <property type="entry name" value="PRK11052.1"/>
    <property type="match status" value="1"/>
</dbReference>
<dbReference type="eggNOG" id="COG1640">
    <property type="taxonomic scope" value="Bacteria"/>
</dbReference>
<evidence type="ECO:0000313" key="12">
    <source>
        <dbReference type="EMBL" id="OEF23410.1"/>
    </source>
</evidence>
<evidence type="ECO:0000256" key="9">
    <source>
        <dbReference type="ARBA" id="ARBA00031501"/>
    </source>
</evidence>
<evidence type="ECO:0000256" key="1">
    <source>
        <dbReference type="ARBA" id="ARBA00000439"/>
    </source>
</evidence>
<evidence type="ECO:0000256" key="5">
    <source>
        <dbReference type="ARBA" id="ARBA00022676"/>
    </source>
</evidence>
<keyword evidence="13" id="KW-1185">Reference proteome</keyword>
<evidence type="ECO:0000256" key="4">
    <source>
        <dbReference type="ARBA" id="ARBA00020295"/>
    </source>
</evidence>
<evidence type="ECO:0000256" key="8">
    <source>
        <dbReference type="ARBA" id="ARBA00031423"/>
    </source>
</evidence>
<dbReference type="SUPFAM" id="SSF51445">
    <property type="entry name" value="(Trans)glycosidases"/>
    <property type="match status" value="1"/>
</dbReference>
<dbReference type="EC" id="2.4.1.25" evidence="3 10"/>
<gene>
    <name evidence="12" type="ORF">A1QC_12100</name>
</gene>
<keyword evidence="6 10" id="KW-0808">Transferase</keyword>
<dbReference type="GO" id="GO:0005975">
    <property type="term" value="P:carbohydrate metabolic process"/>
    <property type="evidence" value="ECO:0007669"/>
    <property type="project" value="InterPro"/>
</dbReference>
<evidence type="ECO:0000256" key="10">
    <source>
        <dbReference type="RuleBase" id="RU361207"/>
    </source>
</evidence>
<comment type="catalytic activity">
    <reaction evidence="1 10">
        <text>Transfers a segment of a (1-&gt;4)-alpha-D-glucan to a new position in an acceptor, which may be glucose or a (1-&gt;4)-alpha-D-glucan.</text>
        <dbReference type="EC" id="2.4.1.25"/>
    </reaction>
</comment>
<evidence type="ECO:0000313" key="13">
    <source>
        <dbReference type="Proteomes" id="UP000094070"/>
    </source>
</evidence>
<proteinExistence type="inferred from homology"/>
<evidence type="ECO:0000256" key="2">
    <source>
        <dbReference type="ARBA" id="ARBA00005684"/>
    </source>
</evidence>
<dbReference type="Pfam" id="PF02446">
    <property type="entry name" value="Glyco_hydro_77"/>
    <property type="match status" value="1"/>
</dbReference>
<dbReference type="PANTHER" id="PTHR32438">
    <property type="entry name" value="4-ALPHA-GLUCANOTRANSFERASE DPE1, CHLOROPLASTIC/AMYLOPLASTIC"/>
    <property type="match status" value="1"/>
</dbReference>
<name>A0A1E5E0E1_9VIBR</name>
<sequence>MQESNRQSESVLKQVASQEGIVDRYISAWGEEAYVSDTTIEELLQALGYDTKDEQQLLNQAEQRHKVDVLPCVKVVHATNDVHIELHIAPSARVSEFSWLLITEQGERFEGYLESQVIDDNRETLGYLTFSLPNTLPLGYHQFSLFRKRRNKPFEMSLIVTPQACFKQAELNEGKRLWGPSIQLYSVTSENNWGIGDFTDLKYLVSKIADGGGDFVGLNPIHSLFPANPEGASPYSPSSRRWLNVMYIDVQAVPEFELCSKAQSIVNNDEFQKRLEANRQKAWVDYTEVSALKMAVLPALYETFVEFELVNDSPRGQDFQLFVQQGGESLLHQAAFDALHAQLKAEDESVWGWPVFANEYQHFHSPEVQSFIKNNFNKVQLFMYLQWVADQQLTQVQALAEEKQMVVGLYRDLAVGVCDSGAETWADNGALCQDVSIGAPPDIFGPLGQNWGLPPFNPYQLKAMAYQPFIDLLRANMRHCGALRIDHVLGLLRLWWIPKGKTAKNGAYIYYPVDDLMSILALESHRHQCSVIGEDLGTVPDEIVEKLNDAGIHSYKVFFFETEDDGKYIAPDKYKQQSMTALCTHDMPTLRGFWNSADLTLGKEIGLYPDEEQLQLLFEDRNTRRNHIIETLASHDRLPKVTYDDQGNVMINRALSEAMQVHMASGSSALLSLQLEDWLEMDTPVNVPGTMNEYPNWRRKLASTLQEMFDREDIQKLEENLTKARLNQLQ</sequence>
<comment type="similarity">
    <text evidence="2 10">Belongs to the disproportionating enzyme family.</text>
</comment>